<sequence length="127" mass="14330">MEGSNVAHTHEPDTAHDTSVYSTTNTSKGSSRDQTFASVYQTEYSYLPARRPVFSLPEDNLCVPKTPFTHCSSYVLDYCNTQVTRGLPKTKSSTNECQHFDESFANQNISKEEKPQRICSTSMKTYI</sequence>
<evidence type="ECO:0000256" key="1">
    <source>
        <dbReference type="SAM" id="MobiDB-lite"/>
    </source>
</evidence>
<organism evidence="2 3">
    <name type="scientific">Clonorchis sinensis</name>
    <name type="common">Chinese liver fluke</name>
    <dbReference type="NCBI Taxonomy" id="79923"/>
    <lineage>
        <taxon>Eukaryota</taxon>
        <taxon>Metazoa</taxon>
        <taxon>Spiralia</taxon>
        <taxon>Lophotrochozoa</taxon>
        <taxon>Platyhelminthes</taxon>
        <taxon>Trematoda</taxon>
        <taxon>Digenea</taxon>
        <taxon>Opisthorchiida</taxon>
        <taxon>Opisthorchiata</taxon>
        <taxon>Opisthorchiidae</taxon>
        <taxon>Clonorchis</taxon>
    </lineage>
</organism>
<protein>
    <submittedName>
        <fullName evidence="2">Uncharacterized protein</fullName>
    </submittedName>
</protein>
<feature type="compositionally biased region" description="Polar residues" evidence="1">
    <location>
        <begin position="17"/>
        <end position="34"/>
    </location>
</feature>
<keyword evidence="3" id="KW-1185">Reference proteome</keyword>
<proteinExistence type="predicted"/>
<accession>A0A8T1M0V4</accession>
<comment type="caution">
    <text evidence="2">The sequence shown here is derived from an EMBL/GenBank/DDBJ whole genome shotgun (WGS) entry which is preliminary data.</text>
</comment>
<dbReference type="EMBL" id="NIRI02000056">
    <property type="protein sequence ID" value="KAG5442770.1"/>
    <property type="molecule type" value="Genomic_DNA"/>
</dbReference>
<dbReference type="Proteomes" id="UP000286415">
    <property type="component" value="Unassembled WGS sequence"/>
</dbReference>
<dbReference type="OrthoDB" id="10309136at2759"/>
<gene>
    <name evidence="2" type="ORF">CSKR_202643</name>
</gene>
<evidence type="ECO:0000313" key="3">
    <source>
        <dbReference type="Proteomes" id="UP000286415"/>
    </source>
</evidence>
<evidence type="ECO:0000313" key="2">
    <source>
        <dbReference type="EMBL" id="KAG5442770.1"/>
    </source>
</evidence>
<dbReference type="AlphaFoldDB" id="A0A8T1M0V4"/>
<name>A0A8T1M0V4_CLOSI</name>
<reference evidence="2 3" key="2">
    <citation type="journal article" date="2021" name="Genomics">
        <title>High-quality reference genome for Clonorchis sinensis.</title>
        <authorList>
            <person name="Young N.D."/>
            <person name="Stroehlein A.J."/>
            <person name="Kinkar L."/>
            <person name="Wang T."/>
            <person name="Sohn W.M."/>
            <person name="Chang B.C.H."/>
            <person name="Kaur P."/>
            <person name="Weisz D."/>
            <person name="Dudchenko O."/>
            <person name="Aiden E.L."/>
            <person name="Korhonen P.K."/>
            <person name="Gasser R.B."/>
        </authorList>
    </citation>
    <scope>NUCLEOTIDE SEQUENCE [LARGE SCALE GENOMIC DNA]</scope>
    <source>
        <strain evidence="2">Cs-k2</strain>
    </source>
</reference>
<feature type="region of interest" description="Disordered" evidence="1">
    <location>
        <begin position="1"/>
        <end position="34"/>
    </location>
</feature>
<reference evidence="2 3" key="1">
    <citation type="journal article" date="2018" name="Biotechnol. Adv.">
        <title>Improved genomic resources and new bioinformatic workflow for the carcinogenic parasite Clonorchis sinensis: Biotechnological implications.</title>
        <authorList>
            <person name="Wang D."/>
            <person name="Korhonen P.K."/>
            <person name="Gasser R.B."/>
            <person name="Young N.D."/>
        </authorList>
    </citation>
    <scope>NUCLEOTIDE SEQUENCE [LARGE SCALE GENOMIC DNA]</scope>
    <source>
        <strain evidence="2">Cs-k2</strain>
    </source>
</reference>